<evidence type="ECO:0000259" key="10">
    <source>
        <dbReference type="Pfam" id="PF05922"/>
    </source>
</evidence>
<organism evidence="12 13">
    <name type="scientific">Tagetes erecta</name>
    <name type="common">African marigold</name>
    <dbReference type="NCBI Taxonomy" id="13708"/>
    <lineage>
        <taxon>Eukaryota</taxon>
        <taxon>Viridiplantae</taxon>
        <taxon>Streptophyta</taxon>
        <taxon>Embryophyta</taxon>
        <taxon>Tracheophyta</taxon>
        <taxon>Spermatophyta</taxon>
        <taxon>Magnoliopsida</taxon>
        <taxon>eudicotyledons</taxon>
        <taxon>Gunneridae</taxon>
        <taxon>Pentapetalae</taxon>
        <taxon>asterids</taxon>
        <taxon>campanulids</taxon>
        <taxon>Asterales</taxon>
        <taxon>Asteraceae</taxon>
        <taxon>Asteroideae</taxon>
        <taxon>Heliantheae alliance</taxon>
        <taxon>Tageteae</taxon>
        <taxon>Tagetes</taxon>
    </lineage>
</organism>
<dbReference type="Proteomes" id="UP001229421">
    <property type="component" value="Unassembled WGS sequence"/>
</dbReference>
<evidence type="ECO:0000256" key="5">
    <source>
        <dbReference type="ARBA" id="ARBA00022825"/>
    </source>
</evidence>
<dbReference type="InterPro" id="IPR010259">
    <property type="entry name" value="S8pro/Inhibitor_I9"/>
</dbReference>
<dbReference type="PROSITE" id="PS00137">
    <property type="entry name" value="SUBTILASE_HIS"/>
    <property type="match status" value="1"/>
</dbReference>
<gene>
    <name evidence="12" type="ORF">QVD17_21191</name>
</gene>
<dbReference type="CDD" id="cd02120">
    <property type="entry name" value="PA_subtilisin_like"/>
    <property type="match status" value="1"/>
</dbReference>
<evidence type="ECO:0000313" key="13">
    <source>
        <dbReference type="Proteomes" id="UP001229421"/>
    </source>
</evidence>
<dbReference type="InterPro" id="IPR034197">
    <property type="entry name" value="Peptidases_S8_3"/>
</dbReference>
<evidence type="ECO:0000259" key="9">
    <source>
        <dbReference type="Pfam" id="PF00082"/>
    </source>
</evidence>
<feature type="active site" description="Charge relay system" evidence="6 7">
    <location>
        <position position="428"/>
    </location>
</feature>
<dbReference type="InterPro" id="IPR022398">
    <property type="entry name" value="Peptidase_S8_His-AS"/>
</dbReference>
<dbReference type="InterPro" id="IPR015500">
    <property type="entry name" value="Peptidase_S8_subtilisin-rel"/>
</dbReference>
<sequence>MLILQRYIAYMGSLPEGEYSASSHHSQIINQIVDPSFASQALIRSYKRSFNGFSAYLSQVEKEKLTRIAGVISLFPCQTSQLQTTRSWDFIGLSTTTERRPTIESEIIVGVIDSGIWPESDSFSDEGFSPIPTKWKGACDGGKDFVCNKKIIGARSYSVENKELSARDTHGHGTHVASIVAGNEVRDANYYGIANGIARGGVSSARLAIYKVCDPDCPDTNILSAFDQAIADGVDIISISINHNYPVELTFDPIAIGAFHAIEKGILTVNSAGNNGPSLSSIDSYAPWMLAVGASSIDRKIVDKLLLENGVTLVGDAINTFPLSGEALVYGKEVTSNCSEADARNCLQRCLESSLVDQKIILCDQEPNLEAVKTAGALGCIFASRLNVSMVMPFPAIALTRNDLNMEILAAYSPIGSPLKFSIQSGTSMACPHVADIAAFVKSFHPEWSPSAIKSALMTTAWELTSHYSEAKFTYGSRHINPLKAISPGLVYETYVEDYLRIWCNILRGPGSMIPIDVNCPVQLTPREINYPSMAAQVEVRNSYSVSFPRTVTNVGRANSTYVASIKGDLSKLRISVEPNILHFVSLNQKMNFVVTIRGKGMRPLRIKRMSVLWTDGTHNVRSPIVVCTMKSSYGEKTLTPSRVHITFVVLMVVVNSFVLIAPHLLFHCKLI</sequence>
<dbReference type="InterPro" id="IPR037045">
    <property type="entry name" value="S8pro/Inhibitor_I9_sf"/>
</dbReference>
<evidence type="ECO:0008006" key="14">
    <source>
        <dbReference type="Google" id="ProtNLM"/>
    </source>
</evidence>
<feature type="active site" description="Charge relay system" evidence="6 7">
    <location>
        <position position="172"/>
    </location>
</feature>
<keyword evidence="2 7" id="KW-0645">Protease</keyword>
<evidence type="ECO:0000256" key="2">
    <source>
        <dbReference type="ARBA" id="ARBA00022670"/>
    </source>
</evidence>
<evidence type="ECO:0000256" key="7">
    <source>
        <dbReference type="PROSITE-ProRule" id="PRU01240"/>
    </source>
</evidence>
<dbReference type="CDD" id="cd04852">
    <property type="entry name" value="Peptidases_S8_3"/>
    <property type="match status" value="1"/>
</dbReference>
<dbReference type="EMBL" id="JAUHHV010000005">
    <property type="protein sequence ID" value="KAK1425830.1"/>
    <property type="molecule type" value="Genomic_DNA"/>
</dbReference>
<feature type="domain" description="Inhibitor I9" evidence="10">
    <location>
        <begin position="6"/>
        <end position="82"/>
    </location>
</feature>
<keyword evidence="8" id="KW-0812">Transmembrane</keyword>
<dbReference type="GO" id="GO:0006508">
    <property type="term" value="P:proteolysis"/>
    <property type="evidence" value="ECO:0007669"/>
    <property type="project" value="UniProtKB-KW"/>
</dbReference>
<evidence type="ECO:0000313" key="12">
    <source>
        <dbReference type="EMBL" id="KAK1425830.1"/>
    </source>
</evidence>
<dbReference type="SUPFAM" id="SSF52743">
    <property type="entry name" value="Subtilisin-like"/>
    <property type="match status" value="1"/>
</dbReference>
<dbReference type="InterPro" id="IPR036852">
    <property type="entry name" value="Peptidase_S8/S53_dom_sf"/>
</dbReference>
<dbReference type="InterPro" id="IPR041469">
    <property type="entry name" value="Subtilisin-like_FN3"/>
</dbReference>
<dbReference type="PROSITE" id="PS51892">
    <property type="entry name" value="SUBTILASE"/>
    <property type="match status" value="1"/>
</dbReference>
<keyword evidence="13" id="KW-1185">Reference proteome</keyword>
<evidence type="ECO:0000256" key="1">
    <source>
        <dbReference type="ARBA" id="ARBA00011073"/>
    </source>
</evidence>
<dbReference type="Gene3D" id="3.50.30.30">
    <property type="match status" value="1"/>
</dbReference>
<dbReference type="Gene3D" id="3.40.50.200">
    <property type="entry name" value="Peptidase S8/S53 domain"/>
    <property type="match status" value="2"/>
</dbReference>
<feature type="transmembrane region" description="Helical" evidence="8">
    <location>
        <begin position="646"/>
        <end position="667"/>
    </location>
</feature>
<dbReference type="Gene3D" id="2.60.40.2310">
    <property type="match status" value="1"/>
</dbReference>
<feature type="domain" description="Subtilisin-like protease fibronectin type-III" evidence="11">
    <location>
        <begin position="529"/>
        <end position="627"/>
    </location>
</feature>
<keyword evidence="8" id="KW-1133">Transmembrane helix</keyword>
<evidence type="ECO:0000256" key="4">
    <source>
        <dbReference type="ARBA" id="ARBA00022801"/>
    </source>
</evidence>
<evidence type="ECO:0000256" key="3">
    <source>
        <dbReference type="ARBA" id="ARBA00022729"/>
    </source>
</evidence>
<feature type="active site" description="Charge relay system" evidence="6 7">
    <location>
        <position position="113"/>
    </location>
</feature>
<evidence type="ECO:0000256" key="6">
    <source>
        <dbReference type="PIRSR" id="PIRSR615500-1"/>
    </source>
</evidence>
<evidence type="ECO:0000259" key="11">
    <source>
        <dbReference type="Pfam" id="PF17766"/>
    </source>
</evidence>
<dbReference type="InterPro" id="IPR000209">
    <property type="entry name" value="Peptidase_S8/S53_dom"/>
</dbReference>
<dbReference type="Pfam" id="PF00082">
    <property type="entry name" value="Peptidase_S8"/>
    <property type="match status" value="1"/>
</dbReference>
<protein>
    <recommendedName>
        <fullName evidence="14">Cucumisin</fullName>
    </recommendedName>
</protein>
<dbReference type="Pfam" id="PF17766">
    <property type="entry name" value="fn3_6"/>
    <property type="match status" value="1"/>
</dbReference>
<dbReference type="PANTHER" id="PTHR10795">
    <property type="entry name" value="PROPROTEIN CONVERTASE SUBTILISIN/KEXIN"/>
    <property type="match status" value="1"/>
</dbReference>
<name>A0AAD8KU58_TARER</name>
<dbReference type="PRINTS" id="PR00723">
    <property type="entry name" value="SUBTILISIN"/>
</dbReference>
<feature type="domain" description="Peptidase S8/S53" evidence="9">
    <location>
        <begin position="105"/>
        <end position="476"/>
    </location>
</feature>
<comment type="caution">
    <text evidence="12">The sequence shown here is derived from an EMBL/GenBank/DDBJ whole genome shotgun (WGS) entry which is preliminary data.</text>
</comment>
<accession>A0AAD8KU58</accession>
<keyword evidence="5 7" id="KW-0720">Serine protease</keyword>
<evidence type="ECO:0000256" key="8">
    <source>
        <dbReference type="SAM" id="Phobius"/>
    </source>
</evidence>
<dbReference type="AlphaFoldDB" id="A0AAD8KU58"/>
<keyword evidence="8" id="KW-0472">Membrane</keyword>
<dbReference type="Pfam" id="PF05922">
    <property type="entry name" value="Inhibitor_I9"/>
    <property type="match status" value="1"/>
</dbReference>
<keyword evidence="3" id="KW-0732">Signal</keyword>
<dbReference type="InterPro" id="IPR045051">
    <property type="entry name" value="SBT"/>
</dbReference>
<keyword evidence="4 7" id="KW-0378">Hydrolase</keyword>
<proteinExistence type="inferred from homology"/>
<comment type="similarity">
    <text evidence="1 7">Belongs to the peptidase S8 family.</text>
</comment>
<dbReference type="GO" id="GO:0004252">
    <property type="term" value="F:serine-type endopeptidase activity"/>
    <property type="evidence" value="ECO:0007669"/>
    <property type="project" value="UniProtKB-UniRule"/>
</dbReference>
<reference evidence="12" key="1">
    <citation type="journal article" date="2023" name="bioRxiv">
        <title>Improved chromosome-level genome assembly for marigold (Tagetes erecta).</title>
        <authorList>
            <person name="Jiang F."/>
            <person name="Yuan L."/>
            <person name="Wang S."/>
            <person name="Wang H."/>
            <person name="Xu D."/>
            <person name="Wang A."/>
            <person name="Fan W."/>
        </authorList>
    </citation>
    <scope>NUCLEOTIDE SEQUENCE</scope>
    <source>
        <strain evidence="12">WSJ</strain>
        <tissue evidence="12">Leaf</tissue>
    </source>
</reference>
<dbReference type="Gene3D" id="3.30.70.80">
    <property type="entry name" value="Peptidase S8 propeptide/proteinase inhibitor I9"/>
    <property type="match status" value="1"/>
</dbReference>